<accession>Q4RLZ3</accession>
<protein>
    <submittedName>
        <fullName evidence="2">(spotted green pufferfish) hypothetical protein</fullName>
    </submittedName>
</protein>
<dbReference type="EMBL" id="CAAE01015019">
    <property type="protein sequence ID" value="CAG10589.1"/>
    <property type="molecule type" value="Genomic_DNA"/>
</dbReference>
<organism evidence="2">
    <name type="scientific">Tetraodon nigroviridis</name>
    <name type="common">Spotted green pufferfish</name>
    <name type="synonym">Chelonodon nigroviridis</name>
    <dbReference type="NCBI Taxonomy" id="99883"/>
    <lineage>
        <taxon>Eukaryota</taxon>
        <taxon>Metazoa</taxon>
        <taxon>Chordata</taxon>
        <taxon>Craniata</taxon>
        <taxon>Vertebrata</taxon>
        <taxon>Euteleostomi</taxon>
        <taxon>Actinopterygii</taxon>
        <taxon>Neopterygii</taxon>
        <taxon>Teleostei</taxon>
        <taxon>Neoteleostei</taxon>
        <taxon>Acanthomorphata</taxon>
        <taxon>Eupercaria</taxon>
        <taxon>Tetraodontiformes</taxon>
        <taxon>Tetradontoidea</taxon>
        <taxon>Tetraodontidae</taxon>
        <taxon>Tetraodon</taxon>
    </lineage>
</organism>
<sequence>MAVRVSIGGMRQDWGWRPMPWIVAGLDESGGFNDNADGFGFMVQRGAGPCCWSGWREVGGDTRSKENGQEIWGENGSDGGWPVPSNKKKKTEKGGELWLEPLFDGAYAAFHGVFNGSSETVALQKPISQH</sequence>
<dbReference type="KEGG" id="tng:GSTEN00032283G001"/>
<feature type="compositionally biased region" description="Basic and acidic residues" evidence="1">
    <location>
        <begin position="59"/>
        <end position="68"/>
    </location>
</feature>
<dbReference type="AlphaFoldDB" id="Q4RLZ3"/>
<evidence type="ECO:0000256" key="1">
    <source>
        <dbReference type="SAM" id="MobiDB-lite"/>
    </source>
</evidence>
<comment type="caution">
    <text evidence="2">The sequence shown here is derived from an EMBL/GenBank/DDBJ whole genome shotgun (WGS) entry which is preliminary data.</text>
</comment>
<evidence type="ECO:0000313" key="2">
    <source>
        <dbReference type="EMBL" id="CAG10589.1"/>
    </source>
</evidence>
<feature type="region of interest" description="Disordered" evidence="1">
    <location>
        <begin position="59"/>
        <end position="92"/>
    </location>
</feature>
<name>Q4RLZ3_TETNG</name>
<reference evidence="2" key="2">
    <citation type="submission" date="2004-02" db="EMBL/GenBank/DDBJ databases">
        <authorList>
            <consortium name="Genoscope"/>
            <consortium name="Whitehead Institute Centre for Genome Research"/>
        </authorList>
    </citation>
    <scope>NUCLEOTIDE SEQUENCE</scope>
</reference>
<reference evidence="2" key="1">
    <citation type="journal article" date="2004" name="Nature">
        <title>Genome duplication in the teleost fish Tetraodon nigroviridis reveals the early vertebrate proto-karyotype.</title>
        <authorList>
            <person name="Jaillon O."/>
            <person name="Aury J.-M."/>
            <person name="Brunet F."/>
            <person name="Petit J.-L."/>
            <person name="Stange-Thomann N."/>
            <person name="Mauceli E."/>
            <person name="Bouneau L."/>
            <person name="Fischer C."/>
            <person name="Ozouf-Costaz C."/>
            <person name="Bernot A."/>
            <person name="Nicaud S."/>
            <person name="Jaffe D."/>
            <person name="Fisher S."/>
            <person name="Lutfalla G."/>
            <person name="Dossat C."/>
            <person name="Segurens B."/>
            <person name="Dasilva C."/>
            <person name="Salanoubat M."/>
            <person name="Levy M."/>
            <person name="Boudet N."/>
            <person name="Castellano S."/>
            <person name="Anthouard V."/>
            <person name="Jubin C."/>
            <person name="Castelli V."/>
            <person name="Katinka M."/>
            <person name="Vacherie B."/>
            <person name="Biemont C."/>
            <person name="Skalli Z."/>
            <person name="Cattolico L."/>
            <person name="Poulain J."/>
            <person name="De Berardinis V."/>
            <person name="Cruaud C."/>
            <person name="Duprat S."/>
            <person name="Brottier P."/>
            <person name="Coutanceau J.-P."/>
            <person name="Gouzy J."/>
            <person name="Parra G."/>
            <person name="Lardier G."/>
            <person name="Chapple C."/>
            <person name="McKernan K.J."/>
            <person name="McEwan P."/>
            <person name="Bosak S."/>
            <person name="Kellis M."/>
            <person name="Volff J.-N."/>
            <person name="Guigo R."/>
            <person name="Zody M.C."/>
            <person name="Mesirov J."/>
            <person name="Lindblad-Toh K."/>
            <person name="Birren B."/>
            <person name="Nusbaum C."/>
            <person name="Kahn D."/>
            <person name="Robinson-Rechavi M."/>
            <person name="Laudet V."/>
            <person name="Schachter V."/>
            <person name="Quetier F."/>
            <person name="Saurin W."/>
            <person name="Scarpelli C."/>
            <person name="Wincker P."/>
            <person name="Lander E.S."/>
            <person name="Weissenbach J."/>
            <person name="Roest Crollius H."/>
        </authorList>
    </citation>
    <scope>NUCLEOTIDE SEQUENCE [LARGE SCALE GENOMIC DNA]</scope>
</reference>
<proteinExistence type="predicted"/>
<gene>
    <name evidence="2" type="ORF">GSTENG00032283001</name>
</gene>